<name>A0ACA8R356_METAZ</name>
<reference evidence="1" key="1">
    <citation type="submission" date="2019-06" db="EMBL/GenBank/DDBJ databases">
        <title>Complete genome sequence of Methanobrevibacter arboriphilus strain SA.</title>
        <authorList>
            <person name="Asakawa S."/>
        </authorList>
    </citation>
    <scope>NUCLEOTIDE SEQUENCE</scope>
    <source>
        <strain evidence="1">SA</strain>
    </source>
</reference>
<keyword evidence="2" id="KW-1185">Reference proteome</keyword>
<dbReference type="EMBL" id="AP019779">
    <property type="protein sequence ID" value="BBL62083.1"/>
    <property type="molecule type" value="Genomic_DNA"/>
</dbReference>
<proteinExistence type="predicted"/>
<evidence type="ECO:0000313" key="1">
    <source>
        <dbReference type="EMBL" id="BBL62083.1"/>
    </source>
</evidence>
<sequence>MDEFKRSNFIFAIVNVIIVLLIFIFLPSVSAVSYSVNSSISKRLSIKGYKNNIKKINHNVHMN</sequence>
<gene>
    <name evidence="1" type="ORF">MarbSA_11230</name>
</gene>
<organism evidence="1 2">
    <name type="scientific">Methanobrevibacter arboriphilus</name>
    <dbReference type="NCBI Taxonomy" id="39441"/>
    <lineage>
        <taxon>Archaea</taxon>
        <taxon>Methanobacteriati</taxon>
        <taxon>Methanobacteriota</taxon>
        <taxon>Methanomada group</taxon>
        <taxon>Methanobacteria</taxon>
        <taxon>Methanobacteriales</taxon>
        <taxon>Methanobacteriaceae</taxon>
        <taxon>Methanobrevibacter</taxon>
    </lineage>
</organism>
<accession>A0ACA8R356</accession>
<dbReference type="Proteomes" id="UP000825015">
    <property type="component" value="Chromosome"/>
</dbReference>
<protein>
    <submittedName>
        <fullName evidence="1">Uncharacterized protein</fullName>
    </submittedName>
</protein>
<evidence type="ECO:0000313" key="2">
    <source>
        <dbReference type="Proteomes" id="UP000825015"/>
    </source>
</evidence>